<dbReference type="OMA" id="NCSKNAY"/>
<proteinExistence type="predicted"/>
<dbReference type="FunFam" id="4.10.70.10:FF:000001">
    <property type="entry name" value="Disintegrin and metalloproteinase domain-containing protein 22"/>
    <property type="match status" value="1"/>
</dbReference>
<dbReference type="Pfam" id="PF00200">
    <property type="entry name" value="Disintegrin"/>
    <property type="match status" value="1"/>
</dbReference>
<dbReference type="PANTHER" id="PTHR11905:SF120">
    <property type="entry name" value="DISINTEGRIN AND METALLOPROTEINASE DOMAIN-CONTAINING PROTEIN 1A"/>
    <property type="match status" value="1"/>
</dbReference>
<feature type="domain" description="Disintegrin" evidence="10">
    <location>
        <begin position="41"/>
        <end position="127"/>
    </location>
</feature>
<keyword evidence="3" id="KW-0800">Toxin</keyword>
<evidence type="ECO:0000256" key="7">
    <source>
        <dbReference type="SAM" id="MobiDB-lite"/>
    </source>
</evidence>
<dbReference type="PROSITE" id="PS50026">
    <property type="entry name" value="EGF_3"/>
    <property type="match status" value="1"/>
</dbReference>
<evidence type="ECO:0000313" key="11">
    <source>
        <dbReference type="Proteomes" id="UP000695026"/>
    </source>
</evidence>
<evidence type="ECO:0000313" key="12">
    <source>
        <dbReference type="RefSeq" id="XP_025029580.1"/>
    </source>
</evidence>
<keyword evidence="8" id="KW-0812">Transmembrane</keyword>
<dbReference type="Proteomes" id="UP000695026">
    <property type="component" value="Unplaced"/>
</dbReference>
<feature type="transmembrane region" description="Helical" evidence="8">
    <location>
        <begin position="321"/>
        <end position="340"/>
    </location>
</feature>
<keyword evidence="8" id="KW-1133">Transmembrane helix</keyword>
<dbReference type="SMART" id="SM00608">
    <property type="entry name" value="ACR"/>
    <property type="match status" value="1"/>
</dbReference>
<feature type="compositionally biased region" description="Polar residues" evidence="7">
    <location>
        <begin position="367"/>
        <end position="383"/>
    </location>
</feature>
<dbReference type="RefSeq" id="XP_025029581.1">
    <property type="nucleotide sequence ID" value="XM_025173813.1"/>
</dbReference>
<feature type="compositionally biased region" description="Basic and acidic residues" evidence="7">
    <location>
        <begin position="384"/>
        <end position="394"/>
    </location>
</feature>
<reference evidence="12 13" key="1">
    <citation type="submission" date="2025-04" db="UniProtKB">
        <authorList>
            <consortium name="RefSeq"/>
        </authorList>
    </citation>
    <scope>IDENTIFICATION</scope>
    <source>
        <tissue evidence="12 13">Liver</tissue>
    </source>
</reference>
<feature type="disulfide bond" evidence="5">
    <location>
        <begin position="99"/>
        <end position="119"/>
    </location>
</feature>
<keyword evidence="4 6" id="KW-1015">Disulfide bond</keyword>
<dbReference type="GO" id="GO:0008584">
    <property type="term" value="P:male gonad development"/>
    <property type="evidence" value="ECO:0007669"/>
    <property type="project" value="TreeGrafter"/>
</dbReference>
<accession>A0A9F5JBQ1</accession>
<dbReference type="PROSITE" id="PS01186">
    <property type="entry name" value="EGF_2"/>
    <property type="match status" value="1"/>
</dbReference>
<comment type="caution">
    <text evidence="6">Lacks conserved residue(s) required for the propagation of feature annotation.</text>
</comment>
<dbReference type="InterPro" id="IPR000742">
    <property type="entry name" value="EGF"/>
</dbReference>
<dbReference type="GO" id="GO:0009897">
    <property type="term" value="C:external side of plasma membrane"/>
    <property type="evidence" value="ECO:0007669"/>
    <property type="project" value="TreeGrafter"/>
</dbReference>
<dbReference type="SMART" id="SM00050">
    <property type="entry name" value="DISIN"/>
    <property type="match status" value="1"/>
</dbReference>
<dbReference type="AlphaFoldDB" id="A0A9F5JBQ1"/>
<dbReference type="GeneID" id="112542034"/>
<evidence type="ECO:0000256" key="3">
    <source>
        <dbReference type="ARBA" id="ARBA00022656"/>
    </source>
</evidence>
<dbReference type="InterPro" id="IPR036436">
    <property type="entry name" value="Disintegrin_dom_sf"/>
</dbReference>
<dbReference type="RefSeq" id="XP_025029580.1">
    <property type="nucleotide sequence ID" value="XM_025173812.1"/>
</dbReference>
<evidence type="ECO:0000313" key="13">
    <source>
        <dbReference type="RefSeq" id="XP_025029581.1"/>
    </source>
</evidence>
<dbReference type="InterPro" id="IPR006586">
    <property type="entry name" value="ADAM_Cys-rich"/>
</dbReference>
<dbReference type="KEGG" id="pbi:112542034"/>
<dbReference type="Gene3D" id="4.10.70.10">
    <property type="entry name" value="Disintegrin domain"/>
    <property type="match status" value="1"/>
</dbReference>
<dbReference type="GO" id="GO:0090729">
    <property type="term" value="F:toxin activity"/>
    <property type="evidence" value="ECO:0007669"/>
    <property type="project" value="UniProtKB-KW"/>
</dbReference>
<dbReference type="PANTHER" id="PTHR11905">
    <property type="entry name" value="ADAM A DISINTEGRIN AND METALLOPROTEASE DOMAIN"/>
    <property type="match status" value="1"/>
</dbReference>
<dbReference type="PROSITE" id="PS50214">
    <property type="entry name" value="DISINTEGRIN_2"/>
    <property type="match status" value="1"/>
</dbReference>
<dbReference type="GO" id="GO:0005576">
    <property type="term" value="C:extracellular region"/>
    <property type="evidence" value="ECO:0007669"/>
    <property type="project" value="UniProtKB-SubCell"/>
</dbReference>
<dbReference type="InterPro" id="IPR001762">
    <property type="entry name" value="Disintegrin_dom"/>
</dbReference>
<comment type="subcellular location">
    <subcellularLocation>
        <location evidence="1">Secreted</location>
    </subcellularLocation>
</comment>
<evidence type="ECO:0000259" key="9">
    <source>
        <dbReference type="PROSITE" id="PS50026"/>
    </source>
</evidence>
<protein>
    <submittedName>
        <fullName evidence="12 13">Disintegrin and metalloproteinase domain-containing protein 21-like</fullName>
    </submittedName>
</protein>
<name>A0A9F5JBQ1_PYTBI</name>
<evidence type="ECO:0000256" key="5">
    <source>
        <dbReference type="PROSITE-ProRule" id="PRU00068"/>
    </source>
</evidence>
<keyword evidence="11" id="KW-1185">Reference proteome</keyword>
<gene>
    <name evidence="12 13" type="primary">LOC112542034</name>
</gene>
<keyword evidence="2" id="KW-0964">Secreted</keyword>
<dbReference type="PRINTS" id="PR00289">
    <property type="entry name" value="DISINTEGRIN"/>
</dbReference>
<feature type="region of interest" description="Disordered" evidence="7">
    <location>
        <begin position="361"/>
        <end position="394"/>
    </location>
</feature>
<dbReference type="Pfam" id="PF08516">
    <property type="entry name" value="ADAM_CR"/>
    <property type="match status" value="1"/>
</dbReference>
<dbReference type="GO" id="GO:1990913">
    <property type="term" value="C:sperm head plasma membrane"/>
    <property type="evidence" value="ECO:0007669"/>
    <property type="project" value="TreeGrafter"/>
</dbReference>
<evidence type="ECO:0000259" key="10">
    <source>
        <dbReference type="PROSITE" id="PS50214"/>
    </source>
</evidence>
<evidence type="ECO:0000256" key="2">
    <source>
        <dbReference type="ARBA" id="ARBA00022525"/>
    </source>
</evidence>
<evidence type="ECO:0000256" key="8">
    <source>
        <dbReference type="SAM" id="Phobius"/>
    </source>
</evidence>
<evidence type="ECO:0000256" key="1">
    <source>
        <dbReference type="ARBA" id="ARBA00004613"/>
    </source>
</evidence>
<organism evidence="11 13">
    <name type="scientific">Python bivittatus</name>
    <name type="common">Burmese python</name>
    <name type="synonym">Python molurus bivittatus</name>
    <dbReference type="NCBI Taxonomy" id="176946"/>
    <lineage>
        <taxon>Eukaryota</taxon>
        <taxon>Metazoa</taxon>
        <taxon>Chordata</taxon>
        <taxon>Craniata</taxon>
        <taxon>Vertebrata</taxon>
        <taxon>Euteleostomi</taxon>
        <taxon>Lepidosauria</taxon>
        <taxon>Squamata</taxon>
        <taxon>Bifurcata</taxon>
        <taxon>Unidentata</taxon>
        <taxon>Episquamata</taxon>
        <taxon>Toxicofera</taxon>
        <taxon>Serpentes</taxon>
        <taxon>Henophidia</taxon>
        <taxon>Pythonidae</taxon>
        <taxon>Python</taxon>
    </lineage>
</organism>
<sequence>MHSTMAERYRLSNCSKDTYFGFIENQGRNCFLNLPKDVSEIKMCGNGVVESGEQCDCGTDEACRINGCCQNDCQLKPGASCFQGLCCQGCKFLKEGTACREATSDCDLTEYCLGNADDCPPNVFKQNGMPCGTSSSCYSGACLDIHQHCRTFFGQAAKPAPLSCYKEVNVLGDRTGNCGQDKSGYKKCPEKDAFCGRLQCTNVHKVPRLPRGYSILQTPINDVLCWSIVFHKQDNAHDDGTAKDGASCGPNKICINRSCVDMTILNYDCDFSKCNNQGVCNSKRNCHCSYGWAPPHCSGRGFGGSIDSGPPPERTKSKKTLMLGSIIGVALLLLALTAMLKRFLPSWIRYGGLLKRKVSPQPMDSAFESTGSAEGSIEASTEGSAEREPPAGRI</sequence>
<evidence type="ECO:0000256" key="4">
    <source>
        <dbReference type="ARBA" id="ARBA00023157"/>
    </source>
</evidence>
<dbReference type="OrthoDB" id="9030911at2759"/>
<keyword evidence="8" id="KW-0472">Membrane</keyword>
<dbReference type="SUPFAM" id="SSF57552">
    <property type="entry name" value="Blood coagulation inhibitor (disintegrin)"/>
    <property type="match status" value="1"/>
</dbReference>
<evidence type="ECO:0000256" key="6">
    <source>
        <dbReference type="PROSITE-ProRule" id="PRU00076"/>
    </source>
</evidence>
<feature type="domain" description="EGF-like" evidence="9">
    <location>
        <begin position="265"/>
        <end position="298"/>
    </location>
</feature>
<feature type="disulfide bond" evidence="6">
    <location>
        <begin position="288"/>
        <end position="297"/>
    </location>
</feature>
<keyword evidence="6" id="KW-0245">EGF-like domain</keyword>